<keyword evidence="1" id="KW-0175">Coiled coil</keyword>
<sequence>MSLGVTDEAVQSQEISEAKYGLAVTRVQQVKRELQPQLEHAEADVQTLHDMNQYTNGTLEYITLRLLDLNMETVSNDAAALKERAVQSREGADEAIQSITDVENRLPKAEEDARILLKNMAEGKRAITLAYESGETLLS</sequence>
<gene>
    <name evidence="2" type="ORF">E2C01_057243</name>
</gene>
<accession>A0A5B7GZT1</accession>
<evidence type="ECO:0000313" key="2">
    <source>
        <dbReference type="EMBL" id="MPC63149.1"/>
    </source>
</evidence>
<protein>
    <submittedName>
        <fullName evidence="2">Uncharacterized protein</fullName>
    </submittedName>
</protein>
<proteinExistence type="predicted"/>
<keyword evidence="3" id="KW-1185">Reference proteome</keyword>
<evidence type="ECO:0000313" key="3">
    <source>
        <dbReference type="Proteomes" id="UP000324222"/>
    </source>
</evidence>
<dbReference type="AlphaFoldDB" id="A0A5B7GZT1"/>
<reference evidence="2 3" key="1">
    <citation type="submission" date="2019-05" db="EMBL/GenBank/DDBJ databases">
        <title>Another draft genome of Portunus trituberculatus and its Hox gene families provides insights of decapod evolution.</title>
        <authorList>
            <person name="Jeong J.-H."/>
            <person name="Song I."/>
            <person name="Kim S."/>
            <person name="Choi T."/>
            <person name="Kim D."/>
            <person name="Ryu S."/>
            <person name="Kim W."/>
        </authorList>
    </citation>
    <scope>NUCLEOTIDE SEQUENCE [LARGE SCALE GENOMIC DNA]</scope>
    <source>
        <tissue evidence="2">Muscle</tissue>
    </source>
</reference>
<dbReference type="OrthoDB" id="10011303at2759"/>
<organism evidence="2 3">
    <name type="scientific">Portunus trituberculatus</name>
    <name type="common">Swimming crab</name>
    <name type="synonym">Neptunus trituberculatus</name>
    <dbReference type="NCBI Taxonomy" id="210409"/>
    <lineage>
        <taxon>Eukaryota</taxon>
        <taxon>Metazoa</taxon>
        <taxon>Ecdysozoa</taxon>
        <taxon>Arthropoda</taxon>
        <taxon>Crustacea</taxon>
        <taxon>Multicrustacea</taxon>
        <taxon>Malacostraca</taxon>
        <taxon>Eumalacostraca</taxon>
        <taxon>Eucarida</taxon>
        <taxon>Decapoda</taxon>
        <taxon>Pleocyemata</taxon>
        <taxon>Brachyura</taxon>
        <taxon>Eubrachyura</taxon>
        <taxon>Portunoidea</taxon>
        <taxon>Portunidae</taxon>
        <taxon>Portuninae</taxon>
        <taxon>Portunus</taxon>
    </lineage>
</organism>
<comment type="caution">
    <text evidence="2">The sequence shown here is derived from an EMBL/GenBank/DDBJ whole genome shotgun (WGS) entry which is preliminary data.</text>
</comment>
<dbReference type="EMBL" id="VSRR010020466">
    <property type="protein sequence ID" value="MPC63149.1"/>
    <property type="molecule type" value="Genomic_DNA"/>
</dbReference>
<feature type="coiled-coil region" evidence="1">
    <location>
        <begin position="64"/>
        <end position="119"/>
    </location>
</feature>
<dbReference type="Proteomes" id="UP000324222">
    <property type="component" value="Unassembled WGS sequence"/>
</dbReference>
<name>A0A5B7GZT1_PORTR</name>
<evidence type="ECO:0000256" key="1">
    <source>
        <dbReference type="SAM" id="Coils"/>
    </source>
</evidence>